<dbReference type="GO" id="GO:0000428">
    <property type="term" value="C:DNA-directed RNA polymerase complex"/>
    <property type="evidence" value="ECO:0007669"/>
    <property type="project" value="UniProtKB-KW"/>
</dbReference>
<dbReference type="Gene3D" id="3.90.580.10">
    <property type="entry name" value="Zinc finger, CHC2-type domain"/>
    <property type="match status" value="1"/>
</dbReference>
<evidence type="ECO:0000259" key="15">
    <source>
        <dbReference type="PROSITE" id="PS50880"/>
    </source>
</evidence>
<dbReference type="HAMAP" id="MF_00974">
    <property type="entry name" value="DNA_primase_DnaG"/>
    <property type="match status" value="1"/>
</dbReference>
<dbReference type="NCBIfam" id="TIGR01391">
    <property type="entry name" value="dnaG"/>
    <property type="match status" value="1"/>
</dbReference>
<evidence type="ECO:0000313" key="16">
    <source>
        <dbReference type="EMBL" id="UQS86545.1"/>
    </source>
</evidence>
<keyword evidence="7 12" id="KW-0863">Zinc-finger</keyword>
<evidence type="ECO:0000256" key="13">
    <source>
        <dbReference type="PIRNR" id="PIRNR002811"/>
    </source>
</evidence>
<dbReference type="Gene3D" id="1.10.860.10">
    <property type="entry name" value="DNAb Helicase, Chain A"/>
    <property type="match status" value="1"/>
</dbReference>
<dbReference type="PIRSF" id="PIRSF002811">
    <property type="entry name" value="DnaG"/>
    <property type="match status" value="1"/>
</dbReference>
<comment type="similarity">
    <text evidence="12 13">Belongs to the DnaG primase family.</text>
</comment>
<dbReference type="GO" id="GO:0003678">
    <property type="term" value="F:DNA helicase activity"/>
    <property type="evidence" value="ECO:0007669"/>
    <property type="project" value="InterPro"/>
</dbReference>
<evidence type="ECO:0000256" key="11">
    <source>
        <dbReference type="ARBA" id="ARBA00023163"/>
    </source>
</evidence>
<gene>
    <name evidence="12 16" type="primary">dnaG</name>
    <name evidence="16" type="ORF">MOO44_06530</name>
</gene>
<protein>
    <recommendedName>
        <fullName evidence="12 13">DNA primase</fullName>
        <ecNumber evidence="12">2.7.7.101</ecNumber>
    </recommendedName>
</protein>
<dbReference type="GO" id="GO:1990077">
    <property type="term" value="C:primosome complex"/>
    <property type="evidence" value="ECO:0007669"/>
    <property type="project" value="UniProtKB-KW"/>
</dbReference>
<dbReference type="PANTHER" id="PTHR30313">
    <property type="entry name" value="DNA PRIMASE"/>
    <property type="match status" value="1"/>
</dbReference>
<dbReference type="InterPro" id="IPR006295">
    <property type="entry name" value="DNA_primase_DnaG"/>
</dbReference>
<proteinExistence type="inferred from homology"/>
<keyword evidence="8 12" id="KW-0862">Zinc</keyword>
<accession>A0A976RRR4</accession>
<dbReference type="PROSITE" id="PS50880">
    <property type="entry name" value="TOPRIM"/>
    <property type="match status" value="1"/>
</dbReference>
<dbReference type="InterPro" id="IPR030846">
    <property type="entry name" value="DnaG_bac"/>
</dbReference>
<feature type="zinc finger region" description="CHC2-type" evidence="12 14">
    <location>
        <begin position="39"/>
        <end position="63"/>
    </location>
</feature>
<evidence type="ECO:0000256" key="10">
    <source>
        <dbReference type="ARBA" id="ARBA00023125"/>
    </source>
</evidence>
<dbReference type="InterPro" id="IPR050219">
    <property type="entry name" value="DnaG_primase"/>
</dbReference>
<dbReference type="SUPFAM" id="SSF57783">
    <property type="entry name" value="Zinc beta-ribbon"/>
    <property type="match status" value="1"/>
</dbReference>
<evidence type="ECO:0000256" key="1">
    <source>
        <dbReference type="ARBA" id="ARBA00022478"/>
    </source>
</evidence>
<dbReference type="GO" id="GO:0003899">
    <property type="term" value="F:DNA-directed RNA polymerase activity"/>
    <property type="evidence" value="ECO:0007669"/>
    <property type="project" value="UniProtKB-UniRule"/>
</dbReference>
<evidence type="ECO:0000256" key="6">
    <source>
        <dbReference type="ARBA" id="ARBA00022723"/>
    </source>
</evidence>
<evidence type="ECO:0000256" key="5">
    <source>
        <dbReference type="ARBA" id="ARBA00022705"/>
    </source>
</evidence>
<dbReference type="GO" id="GO:0006269">
    <property type="term" value="P:DNA replication, synthesis of primer"/>
    <property type="evidence" value="ECO:0007669"/>
    <property type="project" value="UniProtKB-UniRule"/>
</dbReference>
<dbReference type="RefSeq" id="WP_260116348.1">
    <property type="nucleotide sequence ID" value="NZ_CP093361.1"/>
</dbReference>
<keyword evidence="11 12" id="KW-0804">Transcription</keyword>
<comment type="catalytic activity">
    <reaction evidence="12">
        <text>ssDNA + n NTP = ssDNA/pppN(pN)n-1 hybrid + (n-1) diphosphate.</text>
        <dbReference type="EC" id="2.7.7.101"/>
    </reaction>
</comment>
<name>A0A976RRR4_9LACO</name>
<dbReference type="PANTHER" id="PTHR30313:SF2">
    <property type="entry name" value="DNA PRIMASE"/>
    <property type="match status" value="1"/>
</dbReference>
<dbReference type="InterPro" id="IPR016136">
    <property type="entry name" value="DNA_helicase_N/primase_C"/>
</dbReference>
<dbReference type="InterPro" id="IPR013264">
    <property type="entry name" value="DNAG_N"/>
</dbReference>
<evidence type="ECO:0000256" key="4">
    <source>
        <dbReference type="ARBA" id="ARBA00022695"/>
    </source>
</evidence>
<keyword evidence="3 12" id="KW-0808">Transferase</keyword>
<evidence type="ECO:0000256" key="3">
    <source>
        <dbReference type="ARBA" id="ARBA00022679"/>
    </source>
</evidence>
<dbReference type="InterPro" id="IPR034151">
    <property type="entry name" value="TOPRIM_DnaG_bac"/>
</dbReference>
<dbReference type="SUPFAM" id="SSF48024">
    <property type="entry name" value="N-terminal domain of DnaB helicase"/>
    <property type="match status" value="1"/>
</dbReference>
<reference evidence="16" key="1">
    <citation type="journal article" date="2022" name="Int. J. Syst. Evol. Microbiol.">
        <title>Apilactobacillus apisilvae sp. nov., Nicolia spurrieriana gen. nov. sp. nov., Bombilactobacillus folatiphilus sp. nov. and Bombilactobacillus thymidiniphilus sp. nov., four new lactic acid bacterial isolates from stingless bees Tetragonula carbonaria and Austroplebeia australis.</title>
        <authorList>
            <person name="Oliphant S.A."/>
            <person name="Watson-Haigh N.S."/>
            <person name="Sumby K.M."/>
            <person name="Gardner J."/>
            <person name="Groom S."/>
            <person name="Jiranek V."/>
        </authorList>
    </citation>
    <scope>NUCLEOTIDE SEQUENCE</scope>
    <source>
        <strain evidence="16">SGEP1_A5</strain>
    </source>
</reference>
<evidence type="ECO:0000256" key="14">
    <source>
        <dbReference type="PIRSR" id="PIRSR002811-1"/>
    </source>
</evidence>
<dbReference type="Pfam" id="PF08275">
    <property type="entry name" value="DNAG_N"/>
    <property type="match status" value="1"/>
</dbReference>
<dbReference type="InterPro" id="IPR037068">
    <property type="entry name" value="DNA_primase_core_N_sf"/>
</dbReference>
<evidence type="ECO:0000256" key="2">
    <source>
        <dbReference type="ARBA" id="ARBA00022515"/>
    </source>
</evidence>
<dbReference type="InterPro" id="IPR006171">
    <property type="entry name" value="TOPRIM_dom"/>
</dbReference>
<comment type="cofactor">
    <cofactor evidence="12 13 14">
        <name>Zn(2+)</name>
        <dbReference type="ChEBI" id="CHEBI:29105"/>
    </cofactor>
    <text evidence="12 13 14">Binds 1 zinc ion per monomer.</text>
</comment>
<keyword evidence="1 12" id="KW-0240">DNA-directed RNA polymerase</keyword>
<evidence type="ECO:0000256" key="12">
    <source>
        <dbReference type="HAMAP-Rule" id="MF_00974"/>
    </source>
</evidence>
<dbReference type="Proteomes" id="UP000831181">
    <property type="component" value="Chromosome"/>
</dbReference>
<organism evidence="16 17">
    <name type="scientific">Nicoliella spurrieriana</name>
    <dbReference type="NCBI Taxonomy" id="2925830"/>
    <lineage>
        <taxon>Bacteria</taxon>
        <taxon>Bacillati</taxon>
        <taxon>Bacillota</taxon>
        <taxon>Bacilli</taxon>
        <taxon>Lactobacillales</taxon>
        <taxon>Lactobacillaceae</taxon>
        <taxon>Nicoliella</taxon>
    </lineage>
</organism>
<dbReference type="Pfam" id="PF01807">
    <property type="entry name" value="Zn_ribbon_DnaG"/>
    <property type="match status" value="1"/>
</dbReference>
<evidence type="ECO:0000256" key="8">
    <source>
        <dbReference type="ARBA" id="ARBA00022833"/>
    </source>
</evidence>
<dbReference type="InterPro" id="IPR002694">
    <property type="entry name" value="Znf_CHC2"/>
</dbReference>
<dbReference type="Pfam" id="PF10410">
    <property type="entry name" value="DnaB_bind"/>
    <property type="match status" value="1"/>
</dbReference>
<dbReference type="Gene3D" id="3.90.980.10">
    <property type="entry name" value="DNA primase, catalytic core, N-terminal domain"/>
    <property type="match status" value="1"/>
</dbReference>
<comment type="function">
    <text evidence="12 13">RNA polymerase that catalyzes the synthesis of short RNA molecules used as primers for DNA polymerase during DNA replication.</text>
</comment>
<keyword evidence="6 12" id="KW-0479">Metal-binding</keyword>
<comment type="domain">
    <text evidence="12">Contains an N-terminal zinc-binding domain, a central core domain that contains the primase activity, and a C-terminal DnaB-binding domain.</text>
</comment>
<dbReference type="Pfam" id="PF13155">
    <property type="entry name" value="Toprim_2"/>
    <property type="match status" value="1"/>
</dbReference>
<dbReference type="AlphaFoldDB" id="A0A976RRR4"/>
<dbReference type="SMART" id="SM00493">
    <property type="entry name" value="TOPRIM"/>
    <property type="match status" value="1"/>
</dbReference>
<keyword evidence="2 12" id="KW-0639">Primosome</keyword>
<comment type="subunit">
    <text evidence="12">Monomer. Interacts with DnaB.</text>
</comment>
<dbReference type="GO" id="GO:0005524">
    <property type="term" value="F:ATP binding"/>
    <property type="evidence" value="ECO:0007669"/>
    <property type="project" value="InterPro"/>
</dbReference>
<dbReference type="Gene3D" id="3.40.1360.10">
    <property type="match status" value="1"/>
</dbReference>
<dbReference type="GO" id="GO:0005737">
    <property type="term" value="C:cytoplasm"/>
    <property type="evidence" value="ECO:0007669"/>
    <property type="project" value="TreeGrafter"/>
</dbReference>
<dbReference type="InterPro" id="IPR036977">
    <property type="entry name" value="DNA_primase_Znf_CHC2"/>
</dbReference>
<evidence type="ECO:0000256" key="7">
    <source>
        <dbReference type="ARBA" id="ARBA00022771"/>
    </source>
</evidence>
<dbReference type="SMART" id="SM00400">
    <property type="entry name" value="ZnF_CHCC"/>
    <property type="match status" value="1"/>
</dbReference>
<dbReference type="KEGG" id="lbe:MOO44_06530"/>
<evidence type="ECO:0000256" key="9">
    <source>
        <dbReference type="ARBA" id="ARBA00022842"/>
    </source>
</evidence>
<dbReference type="EC" id="2.7.7.101" evidence="12"/>
<dbReference type="SUPFAM" id="SSF56731">
    <property type="entry name" value="DNA primase core"/>
    <property type="match status" value="1"/>
</dbReference>
<keyword evidence="5 12" id="KW-0235">DNA replication</keyword>
<keyword evidence="10 12" id="KW-0238">DNA-binding</keyword>
<dbReference type="EMBL" id="CP093361">
    <property type="protein sequence ID" value="UQS86545.1"/>
    <property type="molecule type" value="Genomic_DNA"/>
</dbReference>
<keyword evidence="17" id="KW-1185">Reference proteome</keyword>
<dbReference type="CDD" id="cd03364">
    <property type="entry name" value="TOPRIM_DnaG_primases"/>
    <property type="match status" value="1"/>
</dbReference>
<feature type="domain" description="Toprim" evidence="15">
    <location>
        <begin position="263"/>
        <end position="344"/>
    </location>
</feature>
<sequence>MARIPEAVIENVKNSVNITDVVSQYVQLKKSGKNLFGNCPFHEERTPSFSVSEDKQIFHCFSCGRGGNVFKFLMEIKNISFPEAVIEVAKMQNIKISDQYLTGPSNQAPKQSEDQKRLIDIHNQVARLYHHILVNTKLGEHALSYLHSRGLDDETIDEFQLGFAPQENLLQPFLKQREVDQQLMHASGLFIERDDGTLSDRFFNRVMYPIRNQAGQTIAFSGRVLDKQASQAKYLNSPETTIFSKRDVLFNLDKAKAAVRTTKDVILFEGFMDVISAFQAGVKNGIASMGTSFTDQQIHQIERITDHLEICYDGDEPGQKAINRAVDTLAHARLKLGVIQLPSGVDPDEYRKQNGDEQFQKMIQTARESPVTFKLRFLKLHRNFNRDEDRVDYLNDALAVIATVDTPVGRDVYVNQLVDQFQVDKQLLLDQINGIILNNRRKRRDYQNYNQHKQIDDSQMDMIQSQPQPKRVNKIESAEQFLLCRMLHDHDVWLRVASIDGFCFATDQYQMLYTLAEGYFHQHHDYHVDEFIATINEPSLKHLVVSLENLSISKQSYKGEIDDYVNIIMNEAPLENQIKAKQKQLVESTRTGNLQEQIKIGMDLIKLEQQKQQQSGRNQS</sequence>
<dbReference type="InterPro" id="IPR036185">
    <property type="entry name" value="DNA_heli_DnaB-like_N_sf"/>
</dbReference>
<dbReference type="GO" id="GO:0003677">
    <property type="term" value="F:DNA binding"/>
    <property type="evidence" value="ECO:0007669"/>
    <property type="project" value="UniProtKB-KW"/>
</dbReference>
<evidence type="ECO:0000313" key="17">
    <source>
        <dbReference type="Proteomes" id="UP000831181"/>
    </source>
</evidence>
<dbReference type="InterPro" id="IPR019475">
    <property type="entry name" value="DNA_primase_DnaB-bd"/>
</dbReference>
<keyword evidence="4 12" id="KW-0548">Nucleotidyltransferase</keyword>
<keyword evidence="9" id="KW-0460">Magnesium</keyword>
<dbReference type="FunFam" id="3.90.580.10:FF:000001">
    <property type="entry name" value="DNA primase"/>
    <property type="match status" value="1"/>
</dbReference>
<dbReference type="GO" id="GO:0008270">
    <property type="term" value="F:zinc ion binding"/>
    <property type="evidence" value="ECO:0007669"/>
    <property type="project" value="UniProtKB-UniRule"/>
</dbReference>